<protein>
    <recommendedName>
        <fullName evidence="3">F-box domain-containing protein</fullName>
    </recommendedName>
</protein>
<dbReference type="GeneID" id="19333112"/>
<keyword evidence="2" id="KW-1185">Reference proteome</keyword>
<dbReference type="OrthoDB" id="62952at2759"/>
<dbReference type="Proteomes" id="UP000016932">
    <property type="component" value="Unassembled WGS sequence"/>
</dbReference>
<accession>M3B752</accession>
<dbReference type="eggNOG" id="ENOG502TGYY">
    <property type="taxonomic scope" value="Eukaryota"/>
</dbReference>
<dbReference type="HOGENOM" id="CLU_485812_0_0_1"/>
<dbReference type="PANTHER" id="PTHR42085:SF1">
    <property type="entry name" value="F-BOX DOMAIN-CONTAINING PROTEIN"/>
    <property type="match status" value="1"/>
</dbReference>
<dbReference type="EMBL" id="KB446557">
    <property type="protein sequence ID" value="EME85158.1"/>
    <property type="molecule type" value="Genomic_DNA"/>
</dbReference>
<evidence type="ECO:0008006" key="3">
    <source>
        <dbReference type="Google" id="ProtNLM"/>
    </source>
</evidence>
<proteinExistence type="predicted"/>
<evidence type="ECO:0000313" key="2">
    <source>
        <dbReference type="Proteomes" id="UP000016932"/>
    </source>
</evidence>
<organism evidence="1 2">
    <name type="scientific">Pseudocercospora fijiensis (strain CIRAD86)</name>
    <name type="common">Black leaf streak disease fungus</name>
    <name type="synonym">Mycosphaerella fijiensis</name>
    <dbReference type="NCBI Taxonomy" id="383855"/>
    <lineage>
        <taxon>Eukaryota</taxon>
        <taxon>Fungi</taxon>
        <taxon>Dikarya</taxon>
        <taxon>Ascomycota</taxon>
        <taxon>Pezizomycotina</taxon>
        <taxon>Dothideomycetes</taxon>
        <taxon>Dothideomycetidae</taxon>
        <taxon>Mycosphaerellales</taxon>
        <taxon>Mycosphaerellaceae</taxon>
        <taxon>Pseudocercospora</taxon>
    </lineage>
</organism>
<dbReference type="KEGG" id="pfj:MYCFIDRAFT_174004"/>
<sequence length="561" mass="62927">MFRIHTGWSSMSTKSLISRIFGGGTLYQPIYSTERYSGQSLIVRTLSNISTCGPEHESWQGGSRDGSWGMPPQHRGKICHSEDPYPGSEHYARLTAFGTISGDFKFLFPGLGNLTCSRTQEQSSQFCLLESQETLVTTHTAQLLAHSTQFTIHTAQHDVYLVRRTNGNLRRARPALAPSFPTSPSILPPSSNTIQSTMHPNPNPNPNLLSLPLELREQIYTHAFTCTDPHAYCIWHGLLLTLVDGKIYKPFTHRPHNLGKNLKKCGSSALPLLRTSKKLHSEASKIFHENLEVRIHIDGRYRSPTEIKGLELGRVEDVGFLRGVRIWDVTVRLENFEDVERLVEQINSIQAIILVESGRRGRVVEWRKISVQISRYADEEDAGGGRRVIEAVKGLTGVQALEEIRDHGAEGGEVSLLSFCWTWMYAGDYIIRDRDMMFLLSMWEDEITTRRHLSISNYSSVNGLENTSHAFALRQAENMSQISKHSLKLPLSTMTASWSHTGAQIPIPACCRTPSAIKSFLTMISISTAYTLLQRTHLAFGSVGIAASNDHIFLHLSWCSR</sequence>
<reference evidence="1 2" key="1">
    <citation type="journal article" date="2012" name="PLoS Pathog.">
        <title>Diverse lifestyles and strategies of plant pathogenesis encoded in the genomes of eighteen Dothideomycetes fungi.</title>
        <authorList>
            <person name="Ohm R.A."/>
            <person name="Feau N."/>
            <person name="Henrissat B."/>
            <person name="Schoch C.L."/>
            <person name="Horwitz B.A."/>
            <person name="Barry K.W."/>
            <person name="Condon B.J."/>
            <person name="Copeland A.C."/>
            <person name="Dhillon B."/>
            <person name="Glaser F."/>
            <person name="Hesse C.N."/>
            <person name="Kosti I."/>
            <person name="LaButti K."/>
            <person name="Lindquist E.A."/>
            <person name="Lucas S."/>
            <person name="Salamov A.A."/>
            <person name="Bradshaw R.E."/>
            <person name="Ciuffetti L."/>
            <person name="Hamelin R.C."/>
            <person name="Kema G.H.J."/>
            <person name="Lawrence C."/>
            <person name="Scott J.A."/>
            <person name="Spatafora J.W."/>
            <person name="Turgeon B.G."/>
            <person name="de Wit P.J.G.M."/>
            <person name="Zhong S."/>
            <person name="Goodwin S.B."/>
            <person name="Grigoriev I.V."/>
        </authorList>
    </citation>
    <scope>NUCLEOTIDE SEQUENCE [LARGE SCALE GENOMIC DNA]</scope>
    <source>
        <strain evidence="1 2">CIRAD86</strain>
    </source>
</reference>
<gene>
    <name evidence="1" type="ORF">MYCFIDRAFT_174004</name>
</gene>
<dbReference type="InterPro" id="IPR038883">
    <property type="entry name" value="AN11006-like"/>
</dbReference>
<name>M3B752_PSEFD</name>
<dbReference type="PANTHER" id="PTHR42085">
    <property type="entry name" value="F-BOX DOMAIN-CONTAINING PROTEIN"/>
    <property type="match status" value="1"/>
</dbReference>
<dbReference type="AlphaFoldDB" id="M3B752"/>
<evidence type="ECO:0000313" key="1">
    <source>
        <dbReference type="EMBL" id="EME85158.1"/>
    </source>
</evidence>
<dbReference type="VEuPathDB" id="FungiDB:MYCFIDRAFT_174004"/>
<dbReference type="RefSeq" id="XP_007925623.1">
    <property type="nucleotide sequence ID" value="XM_007927432.1"/>
</dbReference>